<gene>
    <name evidence="1" type="ORF">KCX82_17005</name>
</gene>
<dbReference type="Proteomes" id="UP000675664">
    <property type="component" value="Unassembled WGS sequence"/>
</dbReference>
<reference evidence="1" key="1">
    <citation type="submission" date="2021-04" db="EMBL/GenBank/DDBJ databases">
        <title>Sinoanaerobacter chloroacetimidivorans sp. nov., an obligate anaerobic bacterium isolated from anaerobic sludge.</title>
        <authorList>
            <person name="Bao Y."/>
        </authorList>
    </citation>
    <scope>NUCLEOTIDE SEQUENCE</scope>
    <source>
        <strain evidence="1">BAD-6</strain>
    </source>
</reference>
<dbReference type="RefSeq" id="WP_227019720.1">
    <property type="nucleotide sequence ID" value="NZ_JAGSND010000014.1"/>
</dbReference>
<dbReference type="PANTHER" id="PTHR30289">
    <property type="entry name" value="UNCHARACTERIZED PROTEIN YBCL-RELATED"/>
    <property type="match status" value="1"/>
</dbReference>
<evidence type="ECO:0000313" key="1">
    <source>
        <dbReference type="EMBL" id="MBR0599586.1"/>
    </source>
</evidence>
<evidence type="ECO:0000313" key="2">
    <source>
        <dbReference type="Proteomes" id="UP000675664"/>
    </source>
</evidence>
<name>A0A8J7W3A3_9FIRM</name>
<dbReference type="AlphaFoldDB" id="A0A8J7W3A3"/>
<dbReference type="InterPro" id="IPR005247">
    <property type="entry name" value="YbhB_YbcL/LppC-like"/>
</dbReference>
<dbReference type="InterPro" id="IPR036610">
    <property type="entry name" value="PEBP-like_sf"/>
</dbReference>
<dbReference type="CDD" id="cd00865">
    <property type="entry name" value="PEBP_bact_arch"/>
    <property type="match status" value="1"/>
</dbReference>
<dbReference type="Gene3D" id="3.90.280.10">
    <property type="entry name" value="PEBP-like"/>
    <property type="match status" value="1"/>
</dbReference>
<comment type="caution">
    <text evidence="1">The sequence shown here is derived from an EMBL/GenBank/DDBJ whole genome shotgun (WGS) entry which is preliminary data.</text>
</comment>
<accession>A0A8J7W3A3</accession>
<dbReference type="InterPro" id="IPR008914">
    <property type="entry name" value="PEBP"/>
</dbReference>
<dbReference type="EMBL" id="JAGSND010000014">
    <property type="protein sequence ID" value="MBR0599586.1"/>
    <property type="molecule type" value="Genomic_DNA"/>
</dbReference>
<protein>
    <submittedName>
        <fullName evidence="1">YbhB/YbcL family Raf kinase inhibitor-like protein</fullName>
    </submittedName>
</protein>
<dbReference type="PANTHER" id="PTHR30289:SF1">
    <property type="entry name" value="PEBP (PHOSPHATIDYLETHANOLAMINE-BINDING PROTEIN) FAMILY PROTEIN"/>
    <property type="match status" value="1"/>
</dbReference>
<proteinExistence type="predicted"/>
<sequence>MFLLKSEGIQDGWILDRFGIKSEEVIEGVPQRSFPLSWEGAPAGTKSFAIVFQDYDNVPDEGFSWIHWLAADIPGNVTSLPEHASREDAELIQGTNSWAVPYGPYADISKDLTLHYGGPAPGRKHLYEMKIYALDTLLGLRKGFYYNELFWAMEGHVLGESTLRGYYSER</sequence>
<dbReference type="SUPFAM" id="SSF49777">
    <property type="entry name" value="PEBP-like"/>
    <property type="match status" value="1"/>
</dbReference>
<dbReference type="Pfam" id="PF01161">
    <property type="entry name" value="PBP"/>
    <property type="match status" value="1"/>
</dbReference>
<organism evidence="1 2">
    <name type="scientific">Sinanaerobacter chloroacetimidivorans</name>
    <dbReference type="NCBI Taxonomy" id="2818044"/>
    <lineage>
        <taxon>Bacteria</taxon>
        <taxon>Bacillati</taxon>
        <taxon>Bacillota</taxon>
        <taxon>Clostridia</taxon>
        <taxon>Peptostreptococcales</taxon>
        <taxon>Anaerovoracaceae</taxon>
        <taxon>Sinanaerobacter</taxon>
    </lineage>
</organism>
<dbReference type="NCBIfam" id="TIGR00481">
    <property type="entry name" value="YbhB/YbcL family Raf kinase inhibitor-like protein"/>
    <property type="match status" value="1"/>
</dbReference>
<keyword evidence="2" id="KW-1185">Reference proteome</keyword>
<reference evidence="1" key="2">
    <citation type="submission" date="2021-04" db="EMBL/GenBank/DDBJ databases">
        <authorList>
            <person name="Liu J."/>
        </authorList>
    </citation>
    <scope>NUCLEOTIDE SEQUENCE</scope>
    <source>
        <strain evidence="1">BAD-6</strain>
    </source>
</reference>